<dbReference type="PANTHER" id="PTHR30055">
    <property type="entry name" value="HTH-TYPE TRANSCRIPTIONAL REGULATOR RUTR"/>
    <property type="match status" value="1"/>
</dbReference>
<evidence type="ECO:0000256" key="5">
    <source>
        <dbReference type="PROSITE-ProRule" id="PRU00335"/>
    </source>
</evidence>
<organism evidence="7 8">
    <name type="scientific">Kocuria carniphila</name>
    <dbReference type="NCBI Taxonomy" id="262208"/>
    <lineage>
        <taxon>Bacteria</taxon>
        <taxon>Bacillati</taxon>
        <taxon>Actinomycetota</taxon>
        <taxon>Actinomycetes</taxon>
        <taxon>Micrococcales</taxon>
        <taxon>Micrococcaceae</taxon>
        <taxon>Kocuria</taxon>
    </lineage>
</organism>
<evidence type="ECO:0000313" key="8">
    <source>
        <dbReference type="Proteomes" id="UP001558481"/>
    </source>
</evidence>
<dbReference type="EMBL" id="JAYWLU010000015">
    <property type="protein sequence ID" value="MEX3595655.1"/>
    <property type="molecule type" value="Genomic_DNA"/>
</dbReference>
<evidence type="ECO:0000313" key="7">
    <source>
        <dbReference type="EMBL" id="MEX3595655.1"/>
    </source>
</evidence>
<name>A0ABV3V4R8_9MICC</name>
<dbReference type="PROSITE" id="PS50977">
    <property type="entry name" value="HTH_TETR_2"/>
    <property type="match status" value="1"/>
</dbReference>
<keyword evidence="3 5" id="KW-0238">DNA-binding</keyword>
<dbReference type="InterPro" id="IPR009057">
    <property type="entry name" value="Homeodomain-like_sf"/>
</dbReference>
<dbReference type="InterPro" id="IPR003012">
    <property type="entry name" value="Tet_transcr_reg_TetR"/>
</dbReference>
<dbReference type="Pfam" id="PF02909">
    <property type="entry name" value="TetR_C_1"/>
    <property type="match status" value="1"/>
</dbReference>
<dbReference type="Pfam" id="PF00440">
    <property type="entry name" value="TetR_N"/>
    <property type="match status" value="1"/>
</dbReference>
<evidence type="ECO:0000256" key="4">
    <source>
        <dbReference type="ARBA" id="ARBA00023163"/>
    </source>
</evidence>
<reference evidence="7 8" key="1">
    <citation type="journal article" date="2024" name="Fungal Genet. Biol.">
        <title>The porcine skin microbiome exhibits broad fungal antagonism.</title>
        <authorList>
            <person name="De La Cruz K.F."/>
            <person name="Townsend E.C."/>
            <person name="Alex Cheong J.Z."/>
            <person name="Salamzade R."/>
            <person name="Liu A."/>
            <person name="Sandstrom S."/>
            <person name="Davila E."/>
            <person name="Huang L."/>
            <person name="Xu K.H."/>
            <person name="Wu S.Y."/>
            <person name="Meudt J.J."/>
            <person name="Shanmuganayagam D."/>
            <person name="Gibson A.L.F."/>
            <person name="Kalan L.R."/>
        </authorList>
    </citation>
    <scope>NUCLEOTIDE SEQUENCE [LARGE SCALE GENOMIC DNA]</scope>
    <source>
        <strain evidence="7 8">LK2625</strain>
    </source>
</reference>
<gene>
    <name evidence="7" type="ORF">VVR66_13110</name>
</gene>
<keyword evidence="2" id="KW-0805">Transcription regulation</keyword>
<comment type="caution">
    <text evidence="7">The sequence shown here is derived from an EMBL/GenBank/DDBJ whole genome shotgun (WGS) entry which is preliminary data.</text>
</comment>
<dbReference type="SUPFAM" id="SSF48498">
    <property type="entry name" value="Tetracyclin repressor-like, C-terminal domain"/>
    <property type="match status" value="1"/>
</dbReference>
<dbReference type="InterPro" id="IPR001647">
    <property type="entry name" value="HTH_TetR"/>
</dbReference>
<accession>A0ABV3V4R8</accession>
<dbReference type="Gene3D" id="1.10.357.10">
    <property type="entry name" value="Tetracycline Repressor, domain 2"/>
    <property type="match status" value="1"/>
</dbReference>
<evidence type="ECO:0000256" key="1">
    <source>
        <dbReference type="ARBA" id="ARBA00022491"/>
    </source>
</evidence>
<dbReference type="Proteomes" id="UP001558481">
    <property type="component" value="Unassembled WGS sequence"/>
</dbReference>
<feature type="DNA-binding region" description="H-T-H motif" evidence="5">
    <location>
        <begin position="40"/>
        <end position="59"/>
    </location>
</feature>
<evidence type="ECO:0000256" key="3">
    <source>
        <dbReference type="ARBA" id="ARBA00023125"/>
    </source>
</evidence>
<dbReference type="RefSeq" id="WP_254049436.1">
    <property type="nucleotide sequence ID" value="NZ_JAYWLU010000015.1"/>
</dbReference>
<dbReference type="PRINTS" id="PR00455">
    <property type="entry name" value="HTHTETR"/>
</dbReference>
<evidence type="ECO:0000259" key="6">
    <source>
        <dbReference type="PROSITE" id="PS50977"/>
    </source>
</evidence>
<dbReference type="InterPro" id="IPR050109">
    <property type="entry name" value="HTH-type_TetR-like_transc_reg"/>
</dbReference>
<keyword evidence="1" id="KW-0678">Repressor</keyword>
<sequence>MSQDSRARGRGRPLSPVLTKRKIASAAVSLIQSRGYRALTMSAMAEQLGVSASALYNHVGSKRDIMILIQDRVNQDIDCSAFESEPWDLALDQWARSYRDVYARNIPLIPVMAVLPVANSPHTLRMYEKVAAGLTRAGWPESWVVNTIVAVESLVFGAAYDAVAPENIFDPGELSEIAPVFSAAVAHRDLLLHSALNHDAAEAPRAPSPADVAFDVGLRSLLAGFRLALEALQNGTTAD</sequence>
<dbReference type="PANTHER" id="PTHR30055:SF151">
    <property type="entry name" value="TRANSCRIPTIONAL REGULATORY PROTEIN"/>
    <property type="match status" value="1"/>
</dbReference>
<keyword evidence="4" id="KW-0804">Transcription</keyword>
<evidence type="ECO:0000256" key="2">
    <source>
        <dbReference type="ARBA" id="ARBA00023015"/>
    </source>
</evidence>
<dbReference type="SUPFAM" id="SSF46689">
    <property type="entry name" value="Homeodomain-like"/>
    <property type="match status" value="1"/>
</dbReference>
<dbReference type="InterPro" id="IPR004111">
    <property type="entry name" value="Repressor_TetR_C"/>
</dbReference>
<dbReference type="InterPro" id="IPR036271">
    <property type="entry name" value="Tet_transcr_reg_TetR-rel_C_sf"/>
</dbReference>
<dbReference type="PRINTS" id="PR00400">
    <property type="entry name" value="TETREPRESSOR"/>
</dbReference>
<feature type="domain" description="HTH tetR-type" evidence="6">
    <location>
        <begin position="17"/>
        <end position="77"/>
    </location>
</feature>
<proteinExistence type="predicted"/>
<keyword evidence="8" id="KW-1185">Reference proteome</keyword>
<protein>
    <submittedName>
        <fullName evidence="7">TetR/AcrR family transcriptional regulator</fullName>
    </submittedName>
</protein>